<dbReference type="EMBL" id="JAJJMA010075731">
    <property type="protein sequence ID" value="MCL7028106.1"/>
    <property type="molecule type" value="Genomic_DNA"/>
</dbReference>
<dbReference type="Proteomes" id="UP001177140">
    <property type="component" value="Unassembled WGS sequence"/>
</dbReference>
<proteinExistence type="predicted"/>
<protein>
    <submittedName>
        <fullName evidence="1">Uncharacterized protein</fullName>
    </submittedName>
</protein>
<organism evidence="1 2">
    <name type="scientific">Papaver nudicaule</name>
    <name type="common">Iceland poppy</name>
    <dbReference type="NCBI Taxonomy" id="74823"/>
    <lineage>
        <taxon>Eukaryota</taxon>
        <taxon>Viridiplantae</taxon>
        <taxon>Streptophyta</taxon>
        <taxon>Embryophyta</taxon>
        <taxon>Tracheophyta</taxon>
        <taxon>Spermatophyta</taxon>
        <taxon>Magnoliopsida</taxon>
        <taxon>Ranunculales</taxon>
        <taxon>Papaveraceae</taxon>
        <taxon>Papaveroideae</taxon>
        <taxon>Papaver</taxon>
    </lineage>
</organism>
<comment type="caution">
    <text evidence="1">The sequence shown here is derived from an EMBL/GenBank/DDBJ whole genome shotgun (WGS) entry which is preliminary data.</text>
</comment>
<dbReference type="AlphaFoldDB" id="A0AA41S3R8"/>
<accession>A0AA41S3R8</accession>
<name>A0AA41S3R8_PAPNU</name>
<reference evidence="1" key="1">
    <citation type="submission" date="2022-03" db="EMBL/GenBank/DDBJ databases">
        <title>A functionally conserved STORR gene fusion in Papaver species that diverged 16.8 million years ago.</title>
        <authorList>
            <person name="Catania T."/>
        </authorList>
    </citation>
    <scope>NUCLEOTIDE SEQUENCE</scope>
    <source>
        <strain evidence="1">S-191538</strain>
    </source>
</reference>
<gene>
    <name evidence="1" type="ORF">MKW94_011372</name>
</gene>
<evidence type="ECO:0000313" key="2">
    <source>
        <dbReference type="Proteomes" id="UP001177140"/>
    </source>
</evidence>
<evidence type="ECO:0000313" key="1">
    <source>
        <dbReference type="EMBL" id="MCL7028106.1"/>
    </source>
</evidence>
<sequence>MLVDKDPRLLLARNEHELNAVAIAAINGNEEIMRYLYPMTYKSTDSWSTRSVASLLTSAVRLGVFGKI</sequence>
<keyword evidence="2" id="KW-1185">Reference proteome</keyword>